<evidence type="ECO:0000313" key="3">
    <source>
        <dbReference type="Proteomes" id="UP000242381"/>
    </source>
</evidence>
<gene>
    <name evidence="2" type="ORF">BCV71DRAFT_118909</name>
</gene>
<dbReference type="Proteomes" id="UP000242381">
    <property type="component" value="Unassembled WGS sequence"/>
</dbReference>
<feature type="region of interest" description="Disordered" evidence="1">
    <location>
        <begin position="66"/>
        <end position="136"/>
    </location>
</feature>
<dbReference type="EMBL" id="KV921336">
    <property type="protein sequence ID" value="ORE18199.1"/>
    <property type="molecule type" value="Genomic_DNA"/>
</dbReference>
<evidence type="ECO:0000313" key="2">
    <source>
        <dbReference type="EMBL" id="ORE18199.1"/>
    </source>
</evidence>
<protein>
    <submittedName>
        <fullName evidence="2">Uncharacterized protein</fullName>
    </submittedName>
</protein>
<reference evidence="2 3" key="1">
    <citation type="journal article" date="2016" name="Proc. Natl. Acad. Sci. U.S.A.">
        <title>Lipid metabolic changes in an early divergent fungus govern the establishment of a mutualistic symbiosis with endobacteria.</title>
        <authorList>
            <person name="Lastovetsky O.A."/>
            <person name="Gaspar M.L."/>
            <person name="Mondo S.J."/>
            <person name="LaButti K.M."/>
            <person name="Sandor L."/>
            <person name="Grigoriev I.V."/>
            <person name="Henry S.A."/>
            <person name="Pawlowska T.E."/>
        </authorList>
    </citation>
    <scope>NUCLEOTIDE SEQUENCE [LARGE SCALE GENOMIC DNA]</scope>
    <source>
        <strain evidence="2 3">ATCC 11559</strain>
    </source>
</reference>
<accession>A0A1X0S1W3</accession>
<evidence type="ECO:0000256" key="1">
    <source>
        <dbReference type="SAM" id="MobiDB-lite"/>
    </source>
</evidence>
<feature type="compositionally biased region" description="Acidic residues" evidence="1">
    <location>
        <begin position="70"/>
        <end position="84"/>
    </location>
</feature>
<name>A0A1X0S1W3_RHIZD</name>
<feature type="compositionally biased region" description="Polar residues" evidence="1">
    <location>
        <begin position="101"/>
        <end position="121"/>
    </location>
</feature>
<proteinExistence type="predicted"/>
<feature type="compositionally biased region" description="Basic and acidic residues" evidence="1">
    <location>
        <begin position="85"/>
        <end position="95"/>
    </location>
</feature>
<organism evidence="2 3">
    <name type="scientific">Rhizopus microsporus</name>
    <dbReference type="NCBI Taxonomy" id="58291"/>
    <lineage>
        <taxon>Eukaryota</taxon>
        <taxon>Fungi</taxon>
        <taxon>Fungi incertae sedis</taxon>
        <taxon>Mucoromycota</taxon>
        <taxon>Mucoromycotina</taxon>
        <taxon>Mucoromycetes</taxon>
        <taxon>Mucorales</taxon>
        <taxon>Mucorineae</taxon>
        <taxon>Rhizopodaceae</taxon>
        <taxon>Rhizopus</taxon>
    </lineage>
</organism>
<sequence>MLAEPITFPSATNISKLSASPTTKIPEATDWILQDFYNTVTLSKETPSLLTDALIVAVKTTAWDDVSLPDLEEESGEDEEEADDNKEQAEERAQEEVLNETIVQIKQNTTSCTTNMSSQPNSVKKKESSLSPSSLKSGLMSMFYKPKTIAKSTKFFKRLFKR</sequence>
<dbReference type="AlphaFoldDB" id="A0A1X0S1W3"/>
<dbReference type="VEuPathDB" id="FungiDB:BCV72DRAFT_302381"/>